<dbReference type="HOGENOM" id="CLU_2374130_0_0_1"/>
<name>N1QLN9_SPHMS</name>
<dbReference type="RefSeq" id="XP_016760382.1">
    <property type="nucleotide sequence ID" value="XM_016901408.1"/>
</dbReference>
<protein>
    <submittedName>
        <fullName evidence="2">Uncharacterized protein</fullName>
    </submittedName>
</protein>
<proteinExistence type="predicted"/>
<keyword evidence="1" id="KW-0812">Transmembrane</keyword>
<evidence type="ECO:0000256" key="1">
    <source>
        <dbReference type="SAM" id="Phobius"/>
    </source>
</evidence>
<keyword evidence="1" id="KW-1133">Transmembrane helix</keyword>
<evidence type="ECO:0000313" key="3">
    <source>
        <dbReference type="Proteomes" id="UP000016931"/>
    </source>
</evidence>
<keyword evidence="1" id="KW-0472">Membrane</keyword>
<accession>N1QLN9</accession>
<dbReference type="AlphaFoldDB" id="N1QLN9"/>
<dbReference type="EMBL" id="KB456265">
    <property type="protein sequence ID" value="EMF12261.1"/>
    <property type="molecule type" value="Genomic_DNA"/>
</dbReference>
<dbReference type="GeneID" id="27898545"/>
<gene>
    <name evidence="2" type="ORF">SEPMUDRAFT_118196</name>
</gene>
<sequence length="95" mass="10106">MLGSLPIPNHAYYIDTAPIRVTLACKKSGLLIMWDRWKPAGSNFMLHFNIIALPCNPAAASALLLVVSSAAALAVIWPAATMLPQPNARGNANLP</sequence>
<reference evidence="2 3" key="1">
    <citation type="journal article" date="2012" name="PLoS Pathog.">
        <title>Diverse lifestyles and strategies of plant pathogenesis encoded in the genomes of eighteen Dothideomycetes fungi.</title>
        <authorList>
            <person name="Ohm R.A."/>
            <person name="Feau N."/>
            <person name="Henrissat B."/>
            <person name="Schoch C.L."/>
            <person name="Horwitz B.A."/>
            <person name="Barry K.W."/>
            <person name="Condon B.J."/>
            <person name="Copeland A.C."/>
            <person name="Dhillon B."/>
            <person name="Glaser F."/>
            <person name="Hesse C.N."/>
            <person name="Kosti I."/>
            <person name="LaButti K."/>
            <person name="Lindquist E.A."/>
            <person name="Lucas S."/>
            <person name="Salamov A.A."/>
            <person name="Bradshaw R.E."/>
            <person name="Ciuffetti L."/>
            <person name="Hamelin R.C."/>
            <person name="Kema G.H.J."/>
            <person name="Lawrence C."/>
            <person name="Scott J.A."/>
            <person name="Spatafora J.W."/>
            <person name="Turgeon B.G."/>
            <person name="de Wit P.J.G.M."/>
            <person name="Zhong S."/>
            <person name="Goodwin S.B."/>
            <person name="Grigoriev I.V."/>
        </authorList>
    </citation>
    <scope>NUCLEOTIDE SEQUENCE [LARGE SCALE GENOMIC DNA]</scope>
    <source>
        <strain evidence="2 3">SO2202</strain>
    </source>
</reference>
<organism evidence="2 3">
    <name type="scientific">Sphaerulina musiva (strain SO2202)</name>
    <name type="common">Poplar stem canker fungus</name>
    <name type="synonym">Septoria musiva</name>
    <dbReference type="NCBI Taxonomy" id="692275"/>
    <lineage>
        <taxon>Eukaryota</taxon>
        <taxon>Fungi</taxon>
        <taxon>Dikarya</taxon>
        <taxon>Ascomycota</taxon>
        <taxon>Pezizomycotina</taxon>
        <taxon>Dothideomycetes</taxon>
        <taxon>Dothideomycetidae</taxon>
        <taxon>Mycosphaerellales</taxon>
        <taxon>Mycosphaerellaceae</taxon>
        <taxon>Sphaerulina</taxon>
    </lineage>
</organism>
<dbReference type="Proteomes" id="UP000016931">
    <property type="component" value="Unassembled WGS sequence"/>
</dbReference>
<keyword evidence="3" id="KW-1185">Reference proteome</keyword>
<feature type="transmembrane region" description="Helical" evidence="1">
    <location>
        <begin position="58"/>
        <end position="80"/>
    </location>
</feature>
<evidence type="ECO:0000313" key="2">
    <source>
        <dbReference type="EMBL" id="EMF12261.1"/>
    </source>
</evidence>